<feature type="signal peptide" evidence="1">
    <location>
        <begin position="1"/>
        <end position="22"/>
    </location>
</feature>
<sequence>MSPMAAVVTVLWRSSLWSGVAAQHAATTLGPLLPTVTAFVSTVTAPAPLLPATTAPAPTATTPAPPLLVRASFVASTRPVFMHPPTTMPSGPPSRIVPFMTSTTPFASWTPFAS</sequence>
<evidence type="ECO:0008006" key="4">
    <source>
        <dbReference type="Google" id="ProtNLM"/>
    </source>
</evidence>
<evidence type="ECO:0000313" key="3">
    <source>
        <dbReference type="Proteomes" id="UP000823941"/>
    </source>
</evidence>
<dbReference type="EMBL" id="JAHIBW010000025">
    <property type="protein sequence ID" value="KAG7298157.1"/>
    <property type="molecule type" value="Genomic_DNA"/>
</dbReference>
<organism evidence="2 3">
    <name type="scientific">Plutella xylostella</name>
    <name type="common">Diamondback moth</name>
    <name type="synonym">Plutella maculipennis</name>
    <dbReference type="NCBI Taxonomy" id="51655"/>
    <lineage>
        <taxon>Eukaryota</taxon>
        <taxon>Metazoa</taxon>
        <taxon>Ecdysozoa</taxon>
        <taxon>Arthropoda</taxon>
        <taxon>Hexapoda</taxon>
        <taxon>Insecta</taxon>
        <taxon>Pterygota</taxon>
        <taxon>Neoptera</taxon>
        <taxon>Endopterygota</taxon>
        <taxon>Lepidoptera</taxon>
        <taxon>Glossata</taxon>
        <taxon>Ditrysia</taxon>
        <taxon>Yponomeutoidea</taxon>
        <taxon>Plutellidae</taxon>
        <taxon>Plutella</taxon>
    </lineage>
</organism>
<name>A0ABQ7PYW3_PLUXY</name>
<proteinExistence type="predicted"/>
<comment type="caution">
    <text evidence="2">The sequence shown here is derived from an EMBL/GenBank/DDBJ whole genome shotgun (WGS) entry which is preliminary data.</text>
</comment>
<evidence type="ECO:0000313" key="2">
    <source>
        <dbReference type="EMBL" id="KAG7298157.1"/>
    </source>
</evidence>
<keyword evidence="1" id="KW-0732">Signal</keyword>
<protein>
    <recommendedName>
        <fullName evidence="4">Secreted protein</fullName>
    </recommendedName>
</protein>
<keyword evidence="3" id="KW-1185">Reference proteome</keyword>
<reference evidence="2 3" key="1">
    <citation type="submission" date="2021-06" db="EMBL/GenBank/DDBJ databases">
        <title>A haploid diamondback moth (Plutella xylostella L.) genome assembly resolves 31 chromosomes and identifies a diamide resistance mutation.</title>
        <authorList>
            <person name="Ward C.M."/>
            <person name="Perry K.D."/>
            <person name="Baker G."/>
            <person name="Powis K."/>
            <person name="Heckel D.G."/>
            <person name="Baxter S.W."/>
        </authorList>
    </citation>
    <scope>NUCLEOTIDE SEQUENCE [LARGE SCALE GENOMIC DNA]</scope>
    <source>
        <strain evidence="2 3">LV</strain>
        <tissue evidence="2">Single pupa</tissue>
    </source>
</reference>
<evidence type="ECO:0000256" key="1">
    <source>
        <dbReference type="SAM" id="SignalP"/>
    </source>
</evidence>
<accession>A0ABQ7PYW3</accession>
<gene>
    <name evidence="2" type="ORF">JYU34_018937</name>
</gene>
<dbReference type="Proteomes" id="UP000823941">
    <property type="component" value="Chromosome 25"/>
</dbReference>
<feature type="chain" id="PRO_5047481197" description="Secreted protein" evidence="1">
    <location>
        <begin position="23"/>
        <end position="114"/>
    </location>
</feature>